<keyword evidence="3" id="KW-0285">Flavoprotein</keyword>
<comment type="caution">
    <text evidence="8">The sequence shown here is derived from an EMBL/GenBank/DDBJ whole genome shotgun (WGS) entry which is preliminary data.</text>
</comment>
<dbReference type="PROSITE" id="PS51318">
    <property type="entry name" value="TAT"/>
    <property type="match status" value="1"/>
</dbReference>
<comment type="cofactor">
    <cofactor evidence="1">
        <name>FAD</name>
        <dbReference type="ChEBI" id="CHEBI:57692"/>
    </cofactor>
</comment>
<keyword evidence="4" id="KW-0274">FAD</keyword>
<dbReference type="Pfam" id="PF01565">
    <property type="entry name" value="FAD_binding_4"/>
    <property type="match status" value="1"/>
</dbReference>
<dbReference type="PROSITE" id="PS51387">
    <property type="entry name" value="FAD_PCMH"/>
    <property type="match status" value="1"/>
</dbReference>
<dbReference type="InterPro" id="IPR012951">
    <property type="entry name" value="BBE"/>
</dbReference>
<dbReference type="Proteomes" id="UP001519363">
    <property type="component" value="Unassembled WGS sequence"/>
</dbReference>
<dbReference type="InterPro" id="IPR016166">
    <property type="entry name" value="FAD-bd_PCMH"/>
</dbReference>
<evidence type="ECO:0000256" key="5">
    <source>
        <dbReference type="ARBA" id="ARBA00023002"/>
    </source>
</evidence>
<evidence type="ECO:0000256" key="1">
    <source>
        <dbReference type="ARBA" id="ARBA00001974"/>
    </source>
</evidence>
<evidence type="ECO:0000313" key="8">
    <source>
        <dbReference type="EMBL" id="MBP2478161.1"/>
    </source>
</evidence>
<proteinExistence type="inferred from homology"/>
<feature type="domain" description="FAD-binding PCMH-type" evidence="7">
    <location>
        <begin position="65"/>
        <end position="244"/>
    </location>
</feature>
<dbReference type="InterPro" id="IPR050416">
    <property type="entry name" value="FAD-linked_Oxidoreductase"/>
</dbReference>
<feature type="region of interest" description="Disordered" evidence="6">
    <location>
        <begin position="27"/>
        <end position="48"/>
    </location>
</feature>
<dbReference type="PANTHER" id="PTHR42973">
    <property type="entry name" value="BINDING OXIDOREDUCTASE, PUTATIVE (AFU_ORTHOLOGUE AFUA_1G17690)-RELATED"/>
    <property type="match status" value="1"/>
</dbReference>
<keyword evidence="9" id="KW-1185">Reference proteome</keyword>
<evidence type="ECO:0000256" key="6">
    <source>
        <dbReference type="SAM" id="MobiDB-lite"/>
    </source>
</evidence>
<dbReference type="PANTHER" id="PTHR42973:SF39">
    <property type="entry name" value="FAD-BINDING PCMH-TYPE DOMAIN-CONTAINING PROTEIN"/>
    <property type="match status" value="1"/>
</dbReference>
<dbReference type="InterPro" id="IPR006094">
    <property type="entry name" value="Oxid_FAD_bind_N"/>
</dbReference>
<dbReference type="InterPro" id="IPR016169">
    <property type="entry name" value="FAD-bd_PCMH_sub2"/>
</dbReference>
<accession>A0ABS5AP13</accession>
<evidence type="ECO:0000256" key="2">
    <source>
        <dbReference type="ARBA" id="ARBA00005466"/>
    </source>
</evidence>
<feature type="compositionally biased region" description="Low complexity" evidence="6">
    <location>
        <begin position="27"/>
        <end position="36"/>
    </location>
</feature>
<evidence type="ECO:0000256" key="4">
    <source>
        <dbReference type="ARBA" id="ARBA00022827"/>
    </source>
</evidence>
<protein>
    <recommendedName>
        <fullName evidence="7">FAD-binding PCMH-type domain-containing protein</fullName>
    </recommendedName>
</protein>
<reference evidence="8 9" key="1">
    <citation type="submission" date="2021-03" db="EMBL/GenBank/DDBJ databases">
        <title>Sequencing the genomes of 1000 actinobacteria strains.</title>
        <authorList>
            <person name="Klenk H.-P."/>
        </authorList>
    </citation>
    <scope>NUCLEOTIDE SEQUENCE [LARGE SCALE GENOMIC DNA]</scope>
    <source>
        <strain evidence="8 9">DSM 44580</strain>
    </source>
</reference>
<dbReference type="Gene3D" id="3.40.462.20">
    <property type="match status" value="1"/>
</dbReference>
<dbReference type="SUPFAM" id="SSF56176">
    <property type="entry name" value="FAD-binding/transporter-associated domain-like"/>
    <property type="match status" value="1"/>
</dbReference>
<evidence type="ECO:0000313" key="9">
    <source>
        <dbReference type="Proteomes" id="UP001519363"/>
    </source>
</evidence>
<dbReference type="Pfam" id="PF08031">
    <property type="entry name" value="BBE"/>
    <property type="match status" value="1"/>
</dbReference>
<comment type="similarity">
    <text evidence="2">Belongs to the oxygen-dependent FAD-linked oxidoreductase family.</text>
</comment>
<dbReference type="Gene3D" id="3.30.465.10">
    <property type="match status" value="1"/>
</dbReference>
<dbReference type="InterPro" id="IPR036318">
    <property type="entry name" value="FAD-bd_PCMH-like_sf"/>
</dbReference>
<keyword evidence="5" id="KW-0560">Oxidoreductase</keyword>
<gene>
    <name evidence="8" type="ORF">JOF53_007033</name>
</gene>
<sequence>MSDVSRRGFLVGAAAAGGLAVTGGTASAEPEGVAGAAPPPIGPVTIRPGDPRYEDLRIKGVNARWRPKPEYWQLVGSTEQVVRAVREAVWAGKRVTVRGGGHCCEDFVGDGAQVIIDLSRFNAVYFDKARNAFAIEAGATLREVYKTLYLGWNVTLPGGECGEVGVGGHIAGGGYGPQSRRLGVMVDYLYAVEVVVVDQHGRARAVVATREPDDPNRDLWWAHTGGGGGSFGVVTRYWMRDPEARGSDPAKLLPSPPGAVLTGAALYGWQIGEEGFVRVLRNFGAFLEKHSAPDSPYASLWSALLAPRPVAKADNGFLVSGSIDANLPGAEKLLTDYFAAVTEGVPGGIVTPPERTPWLSSALSSGTNPQEAGKYKQKSAYLRKPFTDEQARTSFRHITREEAPEGTTAAPMLWLLAYGGKVNTVAPEATAMPQRDSILKATFITYWGHPAQHEATEIKRVRDYYAALYSDTGGVPVPNEANDGCYINYPDVDMADPAVNTSGVPWHELYFKGNYRRLQEVKARWDPRNVFHHALSIRLPK</sequence>
<evidence type="ECO:0000256" key="3">
    <source>
        <dbReference type="ARBA" id="ARBA00022630"/>
    </source>
</evidence>
<dbReference type="InterPro" id="IPR006311">
    <property type="entry name" value="TAT_signal"/>
</dbReference>
<name>A0ABS5AP13_9PSEU</name>
<dbReference type="EMBL" id="JAGIOO010000001">
    <property type="protein sequence ID" value="MBP2478161.1"/>
    <property type="molecule type" value="Genomic_DNA"/>
</dbReference>
<dbReference type="InterPro" id="IPR019546">
    <property type="entry name" value="TAT_signal_bac_arc"/>
</dbReference>
<organism evidence="8 9">
    <name type="scientific">Crossiella equi</name>
    <dbReference type="NCBI Taxonomy" id="130796"/>
    <lineage>
        <taxon>Bacteria</taxon>
        <taxon>Bacillati</taxon>
        <taxon>Actinomycetota</taxon>
        <taxon>Actinomycetes</taxon>
        <taxon>Pseudonocardiales</taxon>
        <taxon>Pseudonocardiaceae</taxon>
        <taxon>Crossiella</taxon>
    </lineage>
</organism>
<dbReference type="RefSeq" id="WP_086788737.1">
    <property type="nucleotide sequence ID" value="NZ_JAGIOO010000001.1"/>
</dbReference>
<dbReference type="NCBIfam" id="TIGR01409">
    <property type="entry name" value="TAT_signal_seq"/>
    <property type="match status" value="1"/>
</dbReference>
<evidence type="ECO:0000259" key="7">
    <source>
        <dbReference type="PROSITE" id="PS51387"/>
    </source>
</evidence>